<dbReference type="InterPro" id="IPR021150">
    <property type="entry name" value="Ubiq_cyt_c_chap"/>
</dbReference>
<dbReference type="InterPro" id="IPR007129">
    <property type="entry name" value="Ubiqinol_cyt_c_chaperone_CPB3"/>
</dbReference>
<dbReference type="InterPro" id="IPR001202">
    <property type="entry name" value="WW_dom"/>
</dbReference>
<dbReference type="OrthoDB" id="10253878at2759"/>
<keyword evidence="4" id="KW-1185">Reference proteome</keyword>
<evidence type="ECO:0000256" key="1">
    <source>
        <dbReference type="ARBA" id="ARBA00006407"/>
    </source>
</evidence>
<evidence type="ECO:0000259" key="2">
    <source>
        <dbReference type="PROSITE" id="PS50020"/>
    </source>
</evidence>
<dbReference type="CDD" id="cd00201">
    <property type="entry name" value="WW"/>
    <property type="match status" value="1"/>
</dbReference>
<protein>
    <recommendedName>
        <fullName evidence="2">WW domain-containing protein</fullName>
    </recommendedName>
</protein>
<dbReference type="GO" id="GO:0005739">
    <property type="term" value="C:mitochondrion"/>
    <property type="evidence" value="ECO:0007669"/>
    <property type="project" value="TreeGrafter"/>
</dbReference>
<accession>A0A1Z5J9C1</accession>
<comment type="caution">
    <text evidence="3">The sequence shown here is derived from an EMBL/GenBank/DDBJ whole genome shotgun (WGS) entry which is preliminary data.</text>
</comment>
<dbReference type="EMBL" id="BDSP01000022">
    <property type="protein sequence ID" value="GAX10590.1"/>
    <property type="molecule type" value="Genomic_DNA"/>
</dbReference>
<reference evidence="3 4" key="1">
    <citation type="journal article" date="2015" name="Plant Cell">
        <title>Oil accumulation by the oleaginous diatom Fistulifera solaris as revealed by the genome and transcriptome.</title>
        <authorList>
            <person name="Tanaka T."/>
            <person name="Maeda Y."/>
            <person name="Veluchamy A."/>
            <person name="Tanaka M."/>
            <person name="Abida H."/>
            <person name="Marechal E."/>
            <person name="Bowler C."/>
            <person name="Muto M."/>
            <person name="Sunaga Y."/>
            <person name="Tanaka M."/>
            <person name="Yoshino T."/>
            <person name="Taniguchi T."/>
            <person name="Fukuda Y."/>
            <person name="Nemoto M."/>
            <person name="Matsumoto M."/>
            <person name="Wong P.S."/>
            <person name="Aburatani S."/>
            <person name="Fujibuchi W."/>
        </authorList>
    </citation>
    <scope>NUCLEOTIDE SEQUENCE [LARGE SCALE GENOMIC DNA]</scope>
    <source>
        <strain evidence="3 4">JPCC DA0580</strain>
    </source>
</reference>
<dbReference type="SMART" id="SM00456">
    <property type="entry name" value="WW"/>
    <property type="match status" value="1"/>
</dbReference>
<dbReference type="SUPFAM" id="SSF51045">
    <property type="entry name" value="WW domain"/>
    <property type="match status" value="1"/>
</dbReference>
<feature type="domain" description="WW" evidence="2">
    <location>
        <begin position="279"/>
        <end position="312"/>
    </location>
</feature>
<organism evidence="3 4">
    <name type="scientific">Fistulifera solaris</name>
    <name type="common">Oleaginous diatom</name>
    <dbReference type="NCBI Taxonomy" id="1519565"/>
    <lineage>
        <taxon>Eukaryota</taxon>
        <taxon>Sar</taxon>
        <taxon>Stramenopiles</taxon>
        <taxon>Ochrophyta</taxon>
        <taxon>Bacillariophyta</taxon>
        <taxon>Bacillariophyceae</taxon>
        <taxon>Bacillariophycidae</taxon>
        <taxon>Naviculales</taxon>
        <taxon>Naviculaceae</taxon>
        <taxon>Fistulifera</taxon>
    </lineage>
</organism>
<dbReference type="InParanoid" id="A0A1Z5J9C1"/>
<evidence type="ECO:0000313" key="4">
    <source>
        <dbReference type="Proteomes" id="UP000198406"/>
    </source>
</evidence>
<dbReference type="PANTHER" id="PTHR12184">
    <property type="entry name" value="UBIQUINOL-CYTOCHROME C REDUCTASE COMPLEX ASSEMBLY FACTOR 1 FAMILY MEMBER"/>
    <property type="match status" value="1"/>
</dbReference>
<evidence type="ECO:0000313" key="3">
    <source>
        <dbReference type="EMBL" id="GAX10590.1"/>
    </source>
</evidence>
<dbReference type="Proteomes" id="UP000198406">
    <property type="component" value="Unassembled WGS sequence"/>
</dbReference>
<sequence length="317" mass="37645">MIPATKVLLYTRNVSRNVALRGNVRVMTSVVREYSNVPTLLPPILPTPPPADPNASSNQKSFFTRFFERYSPTSQRDRIRIAELFYLAATRQASDPRWFGPGRIARDFRSRHALLTMHVWFLHKRLIHDDTDRDRALMIQEELFNILWEDTLCRIRGEGVTPLLENRSLLKVQQYTFLHLTHYDHAFTEFLNKPEERLKELRKVIWQHVLVRDEEAEHRTDHLNRLAWYVESNYQNIMLHWPNEYYQQGRVAWVNLPDFSNLLDEQGNVMEENPVHPEDVLPEPWAKNITLRGKDYYWNTVTNQVSWERPTSFASHP</sequence>
<dbReference type="PROSITE" id="PS50020">
    <property type="entry name" value="WW_DOMAIN_2"/>
    <property type="match status" value="1"/>
</dbReference>
<name>A0A1Z5J9C1_FISSO</name>
<gene>
    <name evidence="3" type="ORF">FisN_14Lh090</name>
</gene>
<dbReference type="PANTHER" id="PTHR12184:SF1">
    <property type="entry name" value="UBIQUINOL-CYTOCHROME-C REDUCTASE COMPLEX ASSEMBLY FACTOR 1"/>
    <property type="match status" value="1"/>
</dbReference>
<dbReference type="GO" id="GO:0034551">
    <property type="term" value="P:mitochondrial respiratory chain complex III assembly"/>
    <property type="evidence" value="ECO:0007669"/>
    <property type="project" value="TreeGrafter"/>
</dbReference>
<dbReference type="InterPro" id="IPR036020">
    <property type="entry name" value="WW_dom_sf"/>
</dbReference>
<proteinExistence type="inferred from homology"/>
<comment type="similarity">
    <text evidence="1">Belongs to the CBP3 family.</text>
</comment>
<dbReference type="AlphaFoldDB" id="A0A1Z5J9C1"/>
<dbReference type="Gene3D" id="2.20.70.10">
    <property type="match status" value="1"/>
</dbReference>
<dbReference type="Pfam" id="PF03981">
    <property type="entry name" value="Ubiq_cyt_C_chap"/>
    <property type="match status" value="1"/>
</dbReference>